<reference evidence="2 3" key="1">
    <citation type="submission" date="2021-06" db="EMBL/GenBank/DDBJ databases">
        <authorList>
            <person name="Palmer J.M."/>
        </authorList>
    </citation>
    <scope>NUCLEOTIDE SEQUENCE [LARGE SCALE GENOMIC DNA]</scope>
    <source>
        <strain evidence="2 3">XC_2019</strain>
        <tissue evidence="2">Muscle</tissue>
    </source>
</reference>
<proteinExistence type="predicted"/>
<evidence type="ECO:0000313" key="2">
    <source>
        <dbReference type="EMBL" id="MEQ2193308.1"/>
    </source>
</evidence>
<evidence type="ECO:0000256" key="1">
    <source>
        <dbReference type="SAM" id="MobiDB-lite"/>
    </source>
</evidence>
<dbReference type="EMBL" id="JAHRIN010008414">
    <property type="protein sequence ID" value="MEQ2193308.1"/>
    <property type="molecule type" value="Genomic_DNA"/>
</dbReference>
<comment type="caution">
    <text evidence="2">The sequence shown here is derived from an EMBL/GenBank/DDBJ whole genome shotgun (WGS) entry which is preliminary data.</text>
</comment>
<keyword evidence="3" id="KW-1185">Reference proteome</keyword>
<name>A0ABV0QBV2_9TELE</name>
<accession>A0ABV0QBV2</accession>
<protein>
    <submittedName>
        <fullName evidence="2">Uncharacterized protein</fullName>
    </submittedName>
</protein>
<gene>
    <name evidence="2" type="ORF">XENOCAPTIV_000014</name>
</gene>
<dbReference type="Proteomes" id="UP001434883">
    <property type="component" value="Unassembled WGS sequence"/>
</dbReference>
<feature type="region of interest" description="Disordered" evidence="1">
    <location>
        <begin position="14"/>
        <end position="40"/>
    </location>
</feature>
<organism evidence="2 3">
    <name type="scientific">Xenoophorus captivus</name>
    <dbReference type="NCBI Taxonomy" id="1517983"/>
    <lineage>
        <taxon>Eukaryota</taxon>
        <taxon>Metazoa</taxon>
        <taxon>Chordata</taxon>
        <taxon>Craniata</taxon>
        <taxon>Vertebrata</taxon>
        <taxon>Euteleostomi</taxon>
        <taxon>Actinopterygii</taxon>
        <taxon>Neopterygii</taxon>
        <taxon>Teleostei</taxon>
        <taxon>Neoteleostei</taxon>
        <taxon>Acanthomorphata</taxon>
        <taxon>Ovalentaria</taxon>
        <taxon>Atherinomorphae</taxon>
        <taxon>Cyprinodontiformes</taxon>
        <taxon>Goodeidae</taxon>
        <taxon>Xenoophorus</taxon>
    </lineage>
</organism>
<evidence type="ECO:0000313" key="3">
    <source>
        <dbReference type="Proteomes" id="UP001434883"/>
    </source>
</evidence>
<sequence length="154" mass="17332">MPLVQTLDILGDKEKGEEILEPEASIAKGDVGQKESEDKGPLALEWKEELLDKGKEYRDKGPLAMEWKEEPLDVGKEYRDKGPLALEWKEEPLDVGKEYRDKGPLTLEWKEEPLDVGKEMGKKGNVQVLQVQLLLEEKNRSQRKLDAAPAAAPG</sequence>
<feature type="compositionally biased region" description="Basic and acidic residues" evidence="1">
    <location>
        <begin position="31"/>
        <end position="40"/>
    </location>
</feature>
<feature type="non-terminal residue" evidence="2">
    <location>
        <position position="154"/>
    </location>
</feature>